<keyword evidence="3" id="KW-0238">DNA-binding</keyword>
<geneLocation type="plasmid" evidence="6 7">
    <name>pSchITTGS70a</name>
</geneLocation>
<evidence type="ECO:0000256" key="2">
    <source>
        <dbReference type="ARBA" id="ARBA00023015"/>
    </source>
</evidence>
<comment type="similarity">
    <text evidence="1">Belongs to the LysR transcriptional regulatory family.</text>
</comment>
<dbReference type="Gene3D" id="3.40.190.10">
    <property type="entry name" value="Periplasmic binding protein-like II"/>
    <property type="match status" value="2"/>
</dbReference>
<accession>A0ABZ2BGZ7</accession>
<sequence length="142" mass="15634">MVLAVPKNHYLAKARQLAPADLATQGWVGNIHRDDAFNHLEFSKACGRAGFAPDVIAEAPEPLAALGLVAAGVGVTVVQHSLRHQVPEGVVLLDLPWFTYRTSLWVAWHKVALRPLVTHFRNLVRQSRLLETSENCETQAVV</sequence>
<dbReference type="EMBL" id="CP133149">
    <property type="protein sequence ID" value="WVT06038.1"/>
    <property type="molecule type" value="Genomic_DNA"/>
</dbReference>
<name>A0ABZ2BGZ7_9HYPH</name>
<dbReference type="Pfam" id="PF03466">
    <property type="entry name" value="LysR_substrate"/>
    <property type="match status" value="1"/>
</dbReference>
<evidence type="ECO:0000256" key="4">
    <source>
        <dbReference type="ARBA" id="ARBA00023163"/>
    </source>
</evidence>
<dbReference type="Proteomes" id="UP001432360">
    <property type="component" value="Plasmid pSchITTGS70a"/>
</dbReference>
<evidence type="ECO:0000313" key="7">
    <source>
        <dbReference type="Proteomes" id="UP001432360"/>
    </source>
</evidence>
<dbReference type="RefSeq" id="WP_331375107.1">
    <property type="nucleotide sequence ID" value="NZ_CP133149.1"/>
</dbReference>
<evidence type="ECO:0000313" key="6">
    <source>
        <dbReference type="EMBL" id="WVT06038.1"/>
    </source>
</evidence>
<dbReference type="PANTHER" id="PTHR30346:SF30">
    <property type="entry name" value="SMALL NEUTRAL PROTEASE REGULATORY PROTEIN"/>
    <property type="match status" value="1"/>
</dbReference>
<evidence type="ECO:0000259" key="5">
    <source>
        <dbReference type="Pfam" id="PF03466"/>
    </source>
</evidence>
<gene>
    <name evidence="6" type="ORF">RB548_21300</name>
</gene>
<organism evidence="6 7">
    <name type="scientific">Sinorhizobium chiapasense</name>
    <dbReference type="NCBI Taxonomy" id="501572"/>
    <lineage>
        <taxon>Bacteria</taxon>
        <taxon>Pseudomonadati</taxon>
        <taxon>Pseudomonadota</taxon>
        <taxon>Alphaproteobacteria</taxon>
        <taxon>Hyphomicrobiales</taxon>
        <taxon>Rhizobiaceae</taxon>
        <taxon>Sinorhizobium/Ensifer group</taxon>
        <taxon>Sinorhizobium</taxon>
    </lineage>
</organism>
<feature type="domain" description="LysR substrate-binding" evidence="5">
    <location>
        <begin position="1"/>
        <end position="126"/>
    </location>
</feature>
<dbReference type="InterPro" id="IPR005119">
    <property type="entry name" value="LysR_subst-bd"/>
</dbReference>
<keyword evidence="6" id="KW-0614">Plasmid</keyword>
<keyword evidence="2" id="KW-0805">Transcription regulation</keyword>
<dbReference type="PANTHER" id="PTHR30346">
    <property type="entry name" value="TRANSCRIPTIONAL DUAL REGULATOR HCAR-RELATED"/>
    <property type="match status" value="1"/>
</dbReference>
<protein>
    <submittedName>
        <fullName evidence="6">LysR substrate-binding domain-containing protein</fullName>
    </submittedName>
</protein>
<keyword evidence="7" id="KW-1185">Reference proteome</keyword>
<dbReference type="SUPFAM" id="SSF53850">
    <property type="entry name" value="Periplasmic binding protein-like II"/>
    <property type="match status" value="1"/>
</dbReference>
<evidence type="ECO:0000256" key="1">
    <source>
        <dbReference type="ARBA" id="ARBA00009437"/>
    </source>
</evidence>
<proteinExistence type="inferred from homology"/>
<keyword evidence="4" id="KW-0804">Transcription</keyword>
<evidence type="ECO:0000256" key="3">
    <source>
        <dbReference type="ARBA" id="ARBA00023125"/>
    </source>
</evidence>
<reference evidence="6" key="1">
    <citation type="submission" date="2023-08" db="EMBL/GenBank/DDBJ databases">
        <title>Complete genome sequence of Sinorhizobium chiapanecum ITTG S70 isolated from Acaciella angustissima nodules in Chiapas-Mexico.</title>
        <authorList>
            <person name="Rincon-Rosales R."/>
            <person name="Rogel M.A."/>
            <person name="Rincon-Medina C.I."/>
            <person name="Guerrero G."/>
            <person name="Manzano-Gomez L.A."/>
            <person name="Lopez-Lopez A."/>
            <person name="Rincon Molina F.A."/>
            <person name="Martinez-Romero E."/>
        </authorList>
    </citation>
    <scope>NUCLEOTIDE SEQUENCE</scope>
    <source>
        <strain evidence="6">ITTG S70</strain>
        <plasmid evidence="6">pSchITTGS70a</plasmid>
    </source>
</reference>